<gene>
    <name evidence="4" type="ORF">VSX56_09210</name>
</gene>
<protein>
    <recommendedName>
        <fullName evidence="2">Anti-sigma factor antagonist</fullName>
    </recommendedName>
</protein>
<dbReference type="Pfam" id="PF01740">
    <property type="entry name" value="STAS"/>
    <property type="match status" value="1"/>
</dbReference>
<dbReference type="SUPFAM" id="SSF52091">
    <property type="entry name" value="SpoIIaa-like"/>
    <property type="match status" value="1"/>
</dbReference>
<reference evidence="4 5" key="1">
    <citation type="submission" date="2024-01" db="EMBL/GenBank/DDBJ databases">
        <authorList>
            <person name="Deng Y."/>
            <person name="Su J."/>
        </authorList>
    </citation>
    <scope>NUCLEOTIDE SEQUENCE [LARGE SCALE GENOMIC DNA]</scope>
    <source>
        <strain evidence="4 5">CPCC 100088</strain>
    </source>
</reference>
<dbReference type="PANTHER" id="PTHR33495">
    <property type="entry name" value="ANTI-SIGMA FACTOR ANTAGONIST TM_1081-RELATED-RELATED"/>
    <property type="match status" value="1"/>
</dbReference>
<evidence type="ECO:0000256" key="1">
    <source>
        <dbReference type="ARBA" id="ARBA00009013"/>
    </source>
</evidence>
<feature type="domain" description="STAS" evidence="3">
    <location>
        <begin position="21"/>
        <end position="110"/>
    </location>
</feature>
<evidence type="ECO:0000313" key="5">
    <source>
        <dbReference type="Proteomes" id="UP001438953"/>
    </source>
</evidence>
<accession>A0ABV1SGC4</accession>
<proteinExistence type="inferred from homology"/>
<dbReference type="Proteomes" id="UP001438953">
    <property type="component" value="Unassembled WGS sequence"/>
</dbReference>
<dbReference type="Gene3D" id="3.30.750.24">
    <property type="entry name" value="STAS domain"/>
    <property type="match status" value="1"/>
</dbReference>
<organism evidence="4 5">
    <name type="scientific">Thioclava kandeliae</name>
    <dbReference type="NCBI Taxonomy" id="3070818"/>
    <lineage>
        <taxon>Bacteria</taxon>
        <taxon>Pseudomonadati</taxon>
        <taxon>Pseudomonadota</taxon>
        <taxon>Alphaproteobacteria</taxon>
        <taxon>Rhodobacterales</taxon>
        <taxon>Paracoccaceae</taxon>
        <taxon>Thioclava</taxon>
    </lineage>
</organism>
<dbReference type="InterPro" id="IPR002645">
    <property type="entry name" value="STAS_dom"/>
</dbReference>
<dbReference type="PANTHER" id="PTHR33495:SF2">
    <property type="entry name" value="ANTI-SIGMA FACTOR ANTAGONIST TM_1081-RELATED"/>
    <property type="match status" value="1"/>
</dbReference>
<evidence type="ECO:0000259" key="3">
    <source>
        <dbReference type="PROSITE" id="PS50801"/>
    </source>
</evidence>
<dbReference type="CDD" id="cd07043">
    <property type="entry name" value="STAS_anti-anti-sigma_factors"/>
    <property type="match status" value="1"/>
</dbReference>
<comment type="caution">
    <text evidence="4">The sequence shown here is derived from an EMBL/GenBank/DDBJ whole genome shotgun (WGS) entry which is preliminary data.</text>
</comment>
<dbReference type="NCBIfam" id="TIGR00377">
    <property type="entry name" value="ant_ant_sig"/>
    <property type="match status" value="1"/>
</dbReference>
<dbReference type="InterPro" id="IPR036513">
    <property type="entry name" value="STAS_dom_sf"/>
</dbReference>
<dbReference type="PROSITE" id="PS50801">
    <property type="entry name" value="STAS"/>
    <property type="match status" value="1"/>
</dbReference>
<keyword evidence="5" id="KW-1185">Reference proteome</keyword>
<dbReference type="InterPro" id="IPR003658">
    <property type="entry name" value="Anti-sigma_ant"/>
</dbReference>
<reference evidence="4 5" key="2">
    <citation type="submission" date="2024-06" db="EMBL/GenBank/DDBJ databases">
        <title>Thioclava kandeliae sp. nov. from a rhizosphere soil sample of Kandelia candel in a mangrove.</title>
        <authorList>
            <person name="Mu T."/>
        </authorList>
    </citation>
    <scope>NUCLEOTIDE SEQUENCE [LARGE SCALE GENOMIC DNA]</scope>
    <source>
        <strain evidence="4 5">CPCC 100088</strain>
    </source>
</reference>
<name>A0ABV1SGC4_9RHOB</name>
<evidence type="ECO:0000313" key="4">
    <source>
        <dbReference type="EMBL" id="MER5171955.1"/>
    </source>
</evidence>
<comment type="similarity">
    <text evidence="1 2">Belongs to the anti-sigma-factor antagonist family.</text>
</comment>
<evidence type="ECO:0000256" key="2">
    <source>
        <dbReference type="RuleBase" id="RU003749"/>
    </source>
</evidence>
<sequence>MNLYAEARQDALWVRVDENRLDAAIAIRFKDQMREVCMQPSKRVILDLESVTFLDSSGLGAIVAVMKALPKDRKLELAALNMNVAKVFRLTRMDTIFKIHPTLEDAFLPEVRNAG</sequence>
<dbReference type="RefSeq" id="WP_350936577.1">
    <property type="nucleotide sequence ID" value="NZ_JAYWLC010000006.1"/>
</dbReference>
<dbReference type="EMBL" id="JAYWLC010000006">
    <property type="protein sequence ID" value="MER5171955.1"/>
    <property type="molecule type" value="Genomic_DNA"/>
</dbReference>